<keyword evidence="1" id="KW-0963">Cytoplasm</keyword>
<reference evidence="6" key="1">
    <citation type="submission" date="2018-11" db="EMBL/GenBank/DDBJ databases">
        <title>Genome sequencing of a novel mesophilic and cellulolytic organism within the genus Hungateiclostridium.</title>
        <authorList>
            <person name="Rettenmaier R."/>
            <person name="Liebl W."/>
            <person name="Zverlov V."/>
        </authorList>
    </citation>
    <scope>NUCLEOTIDE SEQUENCE [LARGE SCALE GENOMIC DNA]</scope>
    <source>
        <strain evidence="6">N2K1</strain>
    </source>
</reference>
<dbReference type="SUPFAM" id="SSF52540">
    <property type="entry name" value="P-loop containing nucleoside triphosphate hydrolases"/>
    <property type="match status" value="1"/>
</dbReference>
<evidence type="ECO:0000256" key="1">
    <source>
        <dbReference type="PIRNR" id="PIRNR007466"/>
    </source>
</evidence>
<dbReference type="InterPro" id="IPR046840">
    <property type="entry name" value="SpoIVA_C"/>
</dbReference>
<dbReference type="EMBL" id="RLII01000004">
    <property type="protein sequence ID" value="RXE59843.1"/>
    <property type="molecule type" value="Genomic_DNA"/>
</dbReference>
<feature type="domain" description="Sporulation stage IV protein A C-terminal" evidence="4">
    <location>
        <begin position="417"/>
        <end position="492"/>
    </location>
</feature>
<dbReference type="GO" id="GO:0005737">
    <property type="term" value="C:cytoplasm"/>
    <property type="evidence" value="ECO:0007669"/>
    <property type="project" value="UniProtKB-SubCell"/>
</dbReference>
<comment type="catalytic activity">
    <reaction evidence="1">
        <text>ATP + H2O = ADP + phosphate + H(+)</text>
        <dbReference type="Rhea" id="RHEA:13065"/>
        <dbReference type="ChEBI" id="CHEBI:15377"/>
        <dbReference type="ChEBI" id="CHEBI:15378"/>
        <dbReference type="ChEBI" id="CHEBI:30616"/>
        <dbReference type="ChEBI" id="CHEBI:43474"/>
        <dbReference type="ChEBI" id="CHEBI:456216"/>
    </reaction>
</comment>
<keyword evidence="1" id="KW-0067">ATP-binding</keyword>
<dbReference type="GO" id="GO:0016887">
    <property type="term" value="F:ATP hydrolysis activity"/>
    <property type="evidence" value="ECO:0007669"/>
    <property type="project" value="InterPro"/>
</dbReference>
<name>A0A4Q0I640_9FIRM</name>
<comment type="function">
    <text evidence="1">ATPase. Has a role at an early stage in the morphogenesis of the spore coat.</text>
</comment>
<dbReference type="InterPro" id="IPR014201">
    <property type="entry name" value="Spore_IV_A"/>
</dbReference>
<keyword evidence="1" id="KW-0378">Hydrolase</keyword>
<comment type="subcellular location">
    <subcellularLocation>
        <location evidence="1">Cytoplasm</location>
    </subcellularLocation>
</comment>
<dbReference type="Proteomes" id="UP000289166">
    <property type="component" value="Unassembled WGS sequence"/>
</dbReference>
<dbReference type="Pfam" id="PF20438">
    <property type="entry name" value="SpoIVA_middle"/>
    <property type="match status" value="1"/>
</dbReference>
<comment type="caution">
    <text evidence="5">The sequence shown here is derived from an EMBL/GenBank/DDBJ whole genome shotgun (WGS) entry which is preliminary data.</text>
</comment>
<gene>
    <name evidence="5" type="primary">spoIVA</name>
    <name evidence="5" type="ORF">EFD62_05905</name>
</gene>
<dbReference type="CDD" id="cd00882">
    <property type="entry name" value="Ras_like_GTPase"/>
    <property type="match status" value="1"/>
</dbReference>
<dbReference type="NCBIfam" id="TIGR02836">
    <property type="entry name" value="spore_IV_A"/>
    <property type="match status" value="1"/>
</dbReference>
<organism evidence="5 6">
    <name type="scientific">Acetivibrio mesophilus</name>
    <dbReference type="NCBI Taxonomy" id="2487273"/>
    <lineage>
        <taxon>Bacteria</taxon>
        <taxon>Bacillati</taxon>
        <taxon>Bacillota</taxon>
        <taxon>Clostridia</taxon>
        <taxon>Eubacteriales</taxon>
        <taxon>Oscillospiraceae</taxon>
        <taxon>Acetivibrio</taxon>
    </lineage>
</organism>
<dbReference type="GO" id="GO:0030435">
    <property type="term" value="P:sporulation resulting in formation of a cellular spore"/>
    <property type="evidence" value="ECO:0007669"/>
    <property type="project" value="UniProtKB-KW"/>
</dbReference>
<dbReference type="Pfam" id="PF20439">
    <property type="entry name" value="SpoIVA_C"/>
    <property type="match status" value="1"/>
</dbReference>
<keyword evidence="1" id="KW-0547">Nucleotide-binding</keyword>
<evidence type="ECO:0000259" key="4">
    <source>
        <dbReference type="Pfam" id="PF20439"/>
    </source>
</evidence>
<evidence type="ECO:0000259" key="2">
    <source>
        <dbReference type="Pfam" id="PF09547"/>
    </source>
</evidence>
<evidence type="ECO:0000313" key="5">
    <source>
        <dbReference type="EMBL" id="RXE59843.1"/>
    </source>
</evidence>
<dbReference type="GO" id="GO:0005524">
    <property type="term" value="F:ATP binding"/>
    <property type="evidence" value="ECO:0007669"/>
    <property type="project" value="UniProtKB-KW"/>
</dbReference>
<dbReference type="EC" id="3.6.1.-" evidence="1"/>
<protein>
    <recommendedName>
        <fullName evidence="1">Stage IV sporulation protein A</fullName>
        <ecNumber evidence="1">3.6.1.-</ecNumber>
    </recommendedName>
    <alternativeName>
        <fullName evidence="1">Coat morphogenetic protein SpoIVA</fullName>
    </alternativeName>
</protein>
<feature type="domain" description="Stage IV sporulation protein A ATPase" evidence="2">
    <location>
        <begin position="1"/>
        <end position="237"/>
    </location>
</feature>
<accession>A0A4Q0I640</accession>
<dbReference type="InterPro" id="IPR046842">
    <property type="entry name" value="SpoIVA_ATPase"/>
</dbReference>
<feature type="domain" description="Stage IV sporulation protein A middle" evidence="3">
    <location>
        <begin position="238"/>
        <end position="416"/>
    </location>
</feature>
<keyword evidence="6" id="KW-1185">Reference proteome</keyword>
<evidence type="ECO:0000313" key="6">
    <source>
        <dbReference type="Proteomes" id="UP000289166"/>
    </source>
</evidence>
<dbReference type="RefSeq" id="WP_128705844.1">
    <property type="nucleotide sequence ID" value="NZ_RLII01000004.1"/>
</dbReference>
<dbReference type="Gene3D" id="3.40.50.300">
    <property type="entry name" value="P-loop containing nucleotide triphosphate hydrolases"/>
    <property type="match status" value="1"/>
</dbReference>
<dbReference type="InterPro" id="IPR046841">
    <property type="entry name" value="SpoIVA_middle"/>
</dbReference>
<proteinExistence type="predicted"/>
<dbReference type="Pfam" id="PF09547">
    <property type="entry name" value="SpoIVA_ATPase"/>
    <property type="match status" value="1"/>
</dbReference>
<evidence type="ECO:0000259" key="3">
    <source>
        <dbReference type="Pfam" id="PF20438"/>
    </source>
</evidence>
<dbReference type="AlphaFoldDB" id="A0A4Q0I640"/>
<dbReference type="InterPro" id="IPR027417">
    <property type="entry name" value="P-loop_NTPase"/>
</dbReference>
<sequence length="492" mass="55880">MEKYNIYQQIAERTQGDIYIGVVGPVRTGKSTFIKRFMDLLVIPNIENEFSRGRAKDELPQSASGRTIMTTEPKFVPNEAIRIELDENVQFKVRLVDCVGYMVKGAMGHMENDTPRMVSTPWFDEQIPFVQAAEIGTRKVINDHSTIGFVITTDGSITDIDREDYIEAEERVVKELKEINKPFVILLNSINPSNPETESLRQELELKYNVPVIGTNCAQLRIEDLNNIMERVLLEFPISEIGVNIPKWIESLEDDHWLKVDMINAVKQAFGGITRIREIKGSVSKFDEFEFIKRAYIDSVNLGSGTAYVEINEQDGLLYRILSEVTGLEIDGEHRLIALLTDLAKVKKEYDKVQDALREVKLKGYGIVSPQIEEMSLEEPEIIKQGSRFGVKLRASAPSIHMIRADIETEIAPLVGTEKQSEELVSYLLKEFESEPEKLWQSNIFGKSLHELVSEGLQNKLYRMPEDAQLKLQETLQKIINEGSGGLICIIL</sequence>
<dbReference type="PIRSF" id="PIRSF007466">
    <property type="entry name" value="SpoIVA"/>
    <property type="match status" value="1"/>
</dbReference>
<dbReference type="OrthoDB" id="9761464at2"/>
<keyword evidence="1" id="KW-0749">Sporulation</keyword>